<accession>A0AAV7TYT1</accession>
<evidence type="ECO:0000313" key="2">
    <source>
        <dbReference type="Proteomes" id="UP001066276"/>
    </source>
</evidence>
<dbReference type="AlphaFoldDB" id="A0AAV7TYT1"/>
<evidence type="ECO:0000313" key="1">
    <source>
        <dbReference type="EMBL" id="KAJ1181867.1"/>
    </source>
</evidence>
<comment type="caution">
    <text evidence="1">The sequence shown here is derived from an EMBL/GenBank/DDBJ whole genome shotgun (WGS) entry which is preliminary data.</text>
</comment>
<name>A0AAV7TYT1_PLEWA</name>
<keyword evidence="2" id="KW-1185">Reference proteome</keyword>
<dbReference type="EMBL" id="JANPWB010000006">
    <property type="protein sequence ID" value="KAJ1181867.1"/>
    <property type="molecule type" value="Genomic_DNA"/>
</dbReference>
<gene>
    <name evidence="1" type="ORF">NDU88_007066</name>
</gene>
<reference evidence="1" key="1">
    <citation type="journal article" date="2022" name="bioRxiv">
        <title>Sequencing and chromosome-scale assembly of the giantPleurodeles waltlgenome.</title>
        <authorList>
            <person name="Brown T."/>
            <person name="Elewa A."/>
            <person name="Iarovenko S."/>
            <person name="Subramanian E."/>
            <person name="Araus A.J."/>
            <person name="Petzold A."/>
            <person name="Susuki M."/>
            <person name="Suzuki K.-i.T."/>
            <person name="Hayashi T."/>
            <person name="Toyoda A."/>
            <person name="Oliveira C."/>
            <person name="Osipova E."/>
            <person name="Leigh N.D."/>
            <person name="Simon A."/>
            <person name="Yun M.H."/>
        </authorList>
    </citation>
    <scope>NUCLEOTIDE SEQUENCE</scope>
    <source>
        <strain evidence="1">20211129_DDA</strain>
        <tissue evidence="1">Liver</tissue>
    </source>
</reference>
<sequence length="77" mass="8572">MKSSAQELEAIKEEVGARRAFLEYSEDDPKRADELPPNYSCLDPLCEMIQKKAVAAQAIARVTSHVSPLEIQEKVTP</sequence>
<organism evidence="1 2">
    <name type="scientific">Pleurodeles waltl</name>
    <name type="common">Iberian ribbed newt</name>
    <dbReference type="NCBI Taxonomy" id="8319"/>
    <lineage>
        <taxon>Eukaryota</taxon>
        <taxon>Metazoa</taxon>
        <taxon>Chordata</taxon>
        <taxon>Craniata</taxon>
        <taxon>Vertebrata</taxon>
        <taxon>Euteleostomi</taxon>
        <taxon>Amphibia</taxon>
        <taxon>Batrachia</taxon>
        <taxon>Caudata</taxon>
        <taxon>Salamandroidea</taxon>
        <taxon>Salamandridae</taxon>
        <taxon>Pleurodelinae</taxon>
        <taxon>Pleurodeles</taxon>
    </lineage>
</organism>
<proteinExistence type="predicted"/>
<dbReference type="Proteomes" id="UP001066276">
    <property type="component" value="Chromosome 3_2"/>
</dbReference>
<protein>
    <submittedName>
        <fullName evidence="1">Uncharacterized protein</fullName>
    </submittedName>
</protein>